<comment type="caution">
    <text evidence="1">The sequence shown here is derived from an EMBL/GenBank/DDBJ whole genome shotgun (WGS) entry which is preliminary data.</text>
</comment>
<dbReference type="RefSeq" id="WP_095412937.1">
    <property type="nucleotide sequence ID" value="NZ_NQMX01000056.1"/>
</dbReference>
<protein>
    <submittedName>
        <fullName evidence="1">Uncharacterized protein</fullName>
    </submittedName>
</protein>
<dbReference type="AlphaFoldDB" id="A0AB74DCU1"/>
<dbReference type="EMBL" id="QTNY01000007">
    <property type="protein sequence ID" value="RQP79199.1"/>
    <property type="molecule type" value="Genomic_DNA"/>
</dbReference>
<evidence type="ECO:0000313" key="2">
    <source>
        <dbReference type="Proteomes" id="UP000273734"/>
    </source>
</evidence>
<sequence length="404" mass="45718">MLVEGGIDIEREAIYLEVWSDPVSTVSKRYGLSDNGLRKICKKLGVPLPAAGYWARLRAGQQIKRPKLPKHAGPSIVRAWPEAYARRFALDPDETRDRRQIEEDEAREESRIVPSDADVFRHKLIRALSKRLLEVDKQIEEDDRPRRPSETWEPQFPSVSFRIRRPGGVLDMGPGYAAVIVTPRTRYRALSIADAFFIAMEARGFRVTAGNGNTLISWRDVAMRFRLTEVTEKTSKGPARGSWIALGRLRITLRSEHYDLSIPNEITAKDNSGSSLEDQLNDLAARLRLTTLGFEDRQRAKKAAERAASAEAITREHRIWHERTATEAAQREKLAVESLFVEADQSEACERRRRYLERVELLARGGGIDVSDTSQLGQWLAWARASCDALDPIFSRVSGANQET</sequence>
<organism evidence="1 2">
    <name type="scientific">Burkholderia ubonensis</name>
    <dbReference type="NCBI Taxonomy" id="101571"/>
    <lineage>
        <taxon>Bacteria</taxon>
        <taxon>Pseudomonadati</taxon>
        <taxon>Pseudomonadota</taxon>
        <taxon>Betaproteobacteria</taxon>
        <taxon>Burkholderiales</taxon>
        <taxon>Burkholderiaceae</taxon>
        <taxon>Burkholderia</taxon>
        <taxon>Burkholderia cepacia complex</taxon>
    </lineage>
</organism>
<gene>
    <name evidence="1" type="ORF">DF015_12395</name>
</gene>
<name>A0AB74DCU1_9BURK</name>
<dbReference type="Proteomes" id="UP000273734">
    <property type="component" value="Unassembled WGS sequence"/>
</dbReference>
<reference evidence="1 2" key="1">
    <citation type="submission" date="2018-08" db="EMBL/GenBank/DDBJ databases">
        <title>Comparative analysis of Burkholderia isolates from Puerto Rico.</title>
        <authorList>
            <person name="Hall C."/>
            <person name="Sahl J."/>
            <person name="Wagner D."/>
        </authorList>
    </citation>
    <scope>NUCLEOTIDE SEQUENCE [LARGE SCALE GENOMIC DNA]</scope>
    <source>
        <strain evidence="1 2">Bp8964</strain>
    </source>
</reference>
<evidence type="ECO:0000313" key="1">
    <source>
        <dbReference type="EMBL" id="RQP79199.1"/>
    </source>
</evidence>
<accession>A0AB74DCU1</accession>
<proteinExistence type="predicted"/>